<protein>
    <submittedName>
        <fullName evidence="2">Uncharacterized protein</fullName>
    </submittedName>
</protein>
<reference evidence="2 3" key="1">
    <citation type="submission" date="2018-11" db="EMBL/GenBank/DDBJ databases">
        <authorList>
            <consortium name="Pathogen Informatics"/>
        </authorList>
    </citation>
    <scope>NUCLEOTIDE SEQUENCE [LARGE SCALE GENOMIC DNA]</scope>
</reference>
<accession>A0A3P7JUD2</accession>
<evidence type="ECO:0000313" key="3">
    <source>
        <dbReference type="Proteomes" id="UP000270094"/>
    </source>
</evidence>
<organism evidence="2 3">
    <name type="scientific">Strongylus vulgaris</name>
    <name type="common">Blood worm</name>
    <dbReference type="NCBI Taxonomy" id="40348"/>
    <lineage>
        <taxon>Eukaryota</taxon>
        <taxon>Metazoa</taxon>
        <taxon>Ecdysozoa</taxon>
        <taxon>Nematoda</taxon>
        <taxon>Chromadorea</taxon>
        <taxon>Rhabditida</taxon>
        <taxon>Rhabditina</taxon>
        <taxon>Rhabditomorpha</taxon>
        <taxon>Strongyloidea</taxon>
        <taxon>Strongylidae</taxon>
        <taxon>Strongylus</taxon>
    </lineage>
</organism>
<evidence type="ECO:0000256" key="1">
    <source>
        <dbReference type="SAM" id="Phobius"/>
    </source>
</evidence>
<feature type="transmembrane region" description="Helical" evidence="1">
    <location>
        <begin position="214"/>
        <end position="236"/>
    </location>
</feature>
<keyword evidence="1" id="KW-1133">Transmembrane helix</keyword>
<keyword evidence="1" id="KW-0472">Membrane</keyword>
<evidence type="ECO:0000313" key="2">
    <source>
        <dbReference type="EMBL" id="VDM82464.1"/>
    </source>
</evidence>
<dbReference type="Proteomes" id="UP000270094">
    <property type="component" value="Unassembled WGS sequence"/>
</dbReference>
<keyword evidence="1" id="KW-0812">Transmembrane</keyword>
<dbReference type="EMBL" id="UYYB01117818">
    <property type="protein sequence ID" value="VDM82464.1"/>
    <property type="molecule type" value="Genomic_DNA"/>
</dbReference>
<gene>
    <name evidence="2" type="ORF">SVUK_LOCUS17462</name>
</gene>
<dbReference type="AlphaFoldDB" id="A0A3P7JUD2"/>
<proteinExistence type="predicted"/>
<keyword evidence="3" id="KW-1185">Reference proteome</keyword>
<name>A0A3P7JUD2_STRVU</name>
<sequence>MVSECHQAWLSQALLLMRAKNVLAQRVAIEVFLSAIASMLDHEMLPLDLLPCLLKGIVIGKGGSRGTLYRLVLPGQVVLFLSFDRVYQNRLLTYLLRKMTGLHENSALHLQEDQGPEVDEEAFHPFVSEDVVAVLERILMKGTALGQHLLREEHETAQYQDRGLEVPPLETLTVLVHALLVGDEDQDLVLDLNTVRDLLHEGNHMLKGVKLHPIYLFSTYTLIWCWRFSLLFYFYFATHKVTVIRRSSFRFCSVYIT</sequence>